<protein>
    <submittedName>
        <fullName evidence="1">Uncharacterized protein</fullName>
    </submittedName>
</protein>
<proteinExistence type="predicted"/>
<comment type="caution">
    <text evidence="1">The sequence shown here is derived from an EMBL/GenBank/DDBJ whole genome shotgun (WGS) entry which is preliminary data.</text>
</comment>
<evidence type="ECO:0000313" key="2">
    <source>
        <dbReference type="Proteomes" id="UP001610334"/>
    </source>
</evidence>
<dbReference type="EMBL" id="JBFXLT010000001">
    <property type="protein sequence ID" value="KAL2822976.1"/>
    <property type="molecule type" value="Genomic_DNA"/>
</dbReference>
<dbReference type="Proteomes" id="UP001610334">
    <property type="component" value="Unassembled WGS sequence"/>
</dbReference>
<gene>
    <name evidence="1" type="ORF">BJX63DRAFT_3043</name>
</gene>
<name>A0ABR4I5E6_9EURO</name>
<reference evidence="1 2" key="1">
    <citation type="submission" date="2024-07" db="EMBL/GenBank/DDBJ databases">
        <title>Section-level genome sequencing and comparative genomics of Aspergillus sections Usti and Cavernicolus.</title>
        <authorList>
            <consortium name="Lawrence Berkeley National Laboratory"/>
            <person name="Nybo J.L."/>
            <person name="Vesth T.C."/>
            <person name="Theobald S."/>
            <person name="Frisvad J.C."/>
            <person name="Larsen T.O."/>
            <person name="Kjaerboelling I."/>
            <person name="Rothschild-Mancinelli K."/>
            <person name="Lyhne E.K."/>
            <person name="Kogle M.E."/>
            <person name="Barry K."/>
            <person name="Clum A."/>
            <person name="Na H."/>
            <person name="Ledsgaard L."/>
            <person name="Lin J."/>
            <person name="Lipzen A."/>
            <person name="Kuo A."/>
            <person name="Riley R."/>
            <person name="Mondo S."/>
            <person name="Labutti K."/>
            <person name="Haridas S."/>
            <person name="Pangalinan J."/>
            <person name="Salamov A.A."/>
            <person name="Simmons B.A."/>
            <person name="Magnuson J.K."/>
            <person name="Chen J."/>
            <person name="Drula E."/>
            <person name="Henrissat B."/>
            <person name="Wiebenga A."/>
            <person name="Lubbers R.J."/>
            <person name="Gomes A.C."/>
            <person name="Makela M.R."/>
            <person name="Stajich J."/>
            <person name="Grigoriev I.V."/>
            <person name="Mortensen U.H."/>
            <person name="De Vries R.P."/>
            <person name="Baker S.E."/>
            <person name="Andersen M.R."/>
        </authorList>
    </citation>
    <scope>NUCLEOTIDE SEQUENCE [LARGE SCALE GENOMIC DNA]</scope>
    <source>
        <strain evidence="1 2">CBS 588.65</strain>
    </source>
</reference>
<evidence type="ECO:0000313" key="1">
    <source>
        <dbReference type="EMBL" id="KAL2822976.1"/>
    </source>
</evidence>
<sequence>MPYRSLPFDPSLVRAGALVFCSNCVGENHASLYCATQLRTLSDSPIYPYYRACDSTAPTMHTCKAAFYKQLATDEPVQRIAGISQVKGSFSHLLYAEGEPTTACITDDSPEIIWKTMTRDGARATSHNNGSSSVTWWSAGLAVLRTDRVVS</sequence>
<organism evidence="1 2">
    <name type="scientific">Aspergillus granulosus</name>
    <dbReference type="NCBI Taxonomy" id="176169"/>
    <lineage>
        <taxon>Eukaryota</taxon>
        <taxon>Fungi</taxon>
        <taxon>Dikarya</taxon>
        <taxon>Ascomycota</taxon>
        <taxon>Pezizomycotina</taxon>
        <taxon>Eurotiomycetes</taxon>
        <taxon>Eurotiomycetidae</taxon>
        <taxon>Eurotiales</taxon>
        <taxon>Aspergillaceae</taxon>
        <taxon>Aspergillus</taxon>
        <taxon>Aspergillus subgen. Nidulantes</taxon>
    </lineage>
</organism>
<keyword evidence="2" id="KW-1185">Reference proteome</keyword>
<accession>A0ABR4I5E6</accession>